<accession>A0A1C0TYA7</accession>
<evidence type="ECO:0000313" key="1">
    <source>
        <dbReference type="EMBL" id="OCQ50660.1"/>
    </source>
</evidence>
<reference evidence="1 2" key="1">
    <citation type="submission" date="2015-12" db="EMBL/GenBank/DDBJ databases">
        <title>Genome comparisons provide insights into the role of secondary metabolites in the pathogenic phase of the Photorhabdus life cycle.</title>
        <authorList>
            <person name="Tobias N.J."/>
            <person name="Mishra B."/>
            <person name="Gupta D.K."/>
            <person name="Thines M."/>
            <person name="Stinear T.P."/>
            <person name="Bode H.B."/>
        </authorList>
    </citation>
    <scope>NUCLEOTIDE SEQUENCE [LARGE SCALE GENOMIC DNA]</scope>
    <source>
        <strain evidence="1 2">PB68.1</strain>
    </source>
</reference>
<gene>
    <name evidence="1" type="ORF">Ppb6_04149</name>
</gene>
<evidence type="ECO:0000313" key="2">
    <source>
        <dbReference type="Proteomes" id="UP000093476"/>
    </source>
</evidence>
<proteinExistence type="predicted"/>
<dbReference type="EMBL" id="LOMY01000192">
    <property type="protein sequence ID" value="OCQ50660.1"/>
    <property type="molecule type" value="Genomic_DNA"/>
</dbReference>
<dbReference type="RefSeq" id="WP_065824677.1">
    <property type="nucleotide sequence ID" value="NZ_CAWMQZ010000192.1"/>
</dbReference>
<dbReference type="Proteomes" id="UP000093476">
    <property type="component" value="Unassembled WGS sequence"/>
</dbReference>
<protein>
    <submittedName>
        <fullName evidence="1">Uncharacterized protein</fullName>
    </submittedName>
</protein>
<dbReference type="AlphaFoldDB" id="A0A1C0TYA7"/>
<comment type="caution">
    <text evidence="1">The sequence shown here is derived from an EMBL/GenBank/DDBJ whole genome shotgun (WGS) entry which is preliminary data.</text>
</comment>
<keyword evidence="2" id="KW-1185">Reference proteome</keyword>
<sequence>MDSKLFARLVESMTQMNGIINGECVPSFPSKRKEVILMSKLDPLYHIDCKNIWKIGRDFNT</sequence>
<name>A0A1C0TYA7_9GAMM</name>
<organism evidence="1 2">
    <name type="scientific">Photorhabdus australis subsp. thailandensis</name>
    <dbReference type="NCBI Taxonomy" id="2805096"/>
    <lineage>
        <taxon>Bacteria</taxon>
        <taxon>Pseudomonadati</taxon>
        <taxon>Pseudomonadota</taxon>
        <taxon>Gammaproteobacteria</taxon>
        <taxon>Enterobacterales</taxon>
        <taxon>Morganellaceae</taxon>
        <taxon>Photorhabdus</taxon>
    </lineage>
</organism>